<organism evidence="1 2">
    <name type="scientific">Smallanthus sonchifolius</name>
    <dbReference type="NCBI Taxonomy" id="185202"/>
    <lineage>
        <taxon>Eukaryota</taxon>
        <taxon>Viridiplantae</taxon>
        <taxon>Streptophyta</taxon>
        <taxon>Embryophyta</taxon>
        <taxon>Tracheophyta</taxon>
        <taxon>Spermatophyta</taxon>
        <taxon>Magnoliopsida</taxon>
        <taxon>eudicotyledons</taxon>
        <taxon>Gunneridae</taxon>
        <taxon>Pentapetalae</taxon>
        <taxon>asterids</taxon>
        <taxon>campanulids</taxon>
        <taxon>Asterales</taxon>
        <taxon>Asteraceae</taxon>
        <taxon>Asteroideae</taxon>
        <taxon>Heliantheae alliance</taxon>
        <taxon>Millerieae</taxon>
        <taxon>Smallanthus</taxon>
    </lineage>
</organism>
<evidence type="ECO:0000313" key="2">
    <source>
        <dbReference type="Proteomes" id="UP001056120"/>
    </source>
</evidence>
<protein>
    <submittedName>
        <fullName evidence="1">Uncharacterized protein</fullName>
    </submittedName>
</protein>
<dbReference type="Proteomes" id="UP001056120">
    <property type="component" value="Linkage Group LG19"/>
</dbReference>
<evidence type="ECO:0000313" key="1">
    <source>
        <dbReference type="EMBL" id="KAI3744382.1"/>
    </source>
</evidence>
<comment type="caution">
    <text evidence="1">The sequence shown here is derived from an EMBL/GenBank/DDBJ whole genome shotgun (WGS) entry which is preliminary data.</text>
</comment>
<reference evidence="1 2" key="2">
    <citation type="journal article" date="2022" name="Mol. Ecol. Resour.">
        <title>The genomes of chicory, endive, great burdock and yacon provide insights into Asteraceae paleo-polyploidization history and plant inulin production.</title>
        <authorList>
            <person name="Fan W."/>
            <person name="Wang S."/>
            <person name="Wang H."/>
            <person name="Wang A."/>
            <person name="Jiang F."/>
            <person name="Liu H."/>
            <person name="Zhao H."/>
            <person name="Xu D."/>
            <person name="Zhang Y."/>
        </authorList>
    </citation>
    <scope>NUCLEOTIDE SEQUENCE [LARGE SCALE GENOMIC DNA]</scope>
    <source>
        <strain evidence="2">cv. Yunnan</strain>
        <tissue evidence="1">Leaves</tissue>
    </source>
</reference>
<gene>
    <name evidence="1" type="ORF">L1987_57461</name>
</gene>
<accession>A0ACB9DCS0</accession>
<dbReference type="EMBL" id="CM042036">
    <property type="protein sequence ID" value="KAI3744382.1"/>
    <property type="molecule type" value="Genomic_DNA"/>
</dbReference>
<proteinExistence type="predicted"/>
<sequence>MKFQLHRRHHPTTTLLLHRRRHYSQVHDSDFWLLKMKFCVEGWRNARVYVQIESGEEVLGFHSYNFGEPGTRNDRINCNFIKPWN</sequence>
<reference evidence="2" key="1">
    <citation type="journal article" date="2022" name="Mol. Ecol. Resour.">
        <title>The genomes of chicory, endive, great burdock and yacon provide insights into Asteraceae palaeo-polyploidization history and plant inulin production.</title>
        <authorList>
            <person name="Fan W."/>
            <person name="Wang S."/>
            <person name="Wang H."/>
            <person name="Wang A."/>
            <person name="Jiang F."/>
            <person name="Liu H."/>
            <person name="Zhao H."/>
            <person name="Xu D."/>
            <person name="Zhang Y."/>
        </authorList>
    </citation>
    <scope>NUCLEOTIDE SEQUENCE [LARGE SCALE GENOMIC DNA]</scope>
    <source>
        <strain evidence="2">cv. Yunnan</strain>
    </source>
</reference>
<name>A0ACB9DCS0_9ASTR</name>
<keyword evidence="2" id="KW-1185">Reference proteome</keyword>